<accession>A0A6F8ZJP5</accession>
<dbReference type="KEGG" id="hfv:R50_2609"/>
<dbReference type="PANTHER" id="PTHR31793:SF24">
    <property type="entry name" value="LONG-CHAIN ACYL-COA THIOESTERASE FADM"/>
    <property type="match status" value="1"/>
</dbReference>
<dbReference type="EMBL" id="LR778114">
    <property type="protein sequence ID" value="CAB1130101.1"/>
    <property type="molecule type" value="Genomic_DNA"/>
</dbReference>
<sequence length="164" mass="18735">MPCDREEGFVDLERDGHRWIYLVPMRVRFAETDANRHVSQASYVLYFEDARTRFLEAMARRLGDESGNTFSWWGQGSSTVIVNQFVEYVRPAFYGQWLLVLVRPERVGRSSLDLAYLIVPCDRDQEVLTRGTTRVVRIDAASGHSLPWPPAFAPAVAALMGREP</sequence>
<reference evidence="1 2" key="1">
    <citation type="submission" date="2020-02" db="EMBL/GenBank/DDBJ databases">
        <authorList>
            <person name="Hogendoorn C."/>
        </authorList>
    </citation>
    <scope>NUCLEOTIDE SEQUENCE [LARGE SCALE GENOMIC DNA]</scope>
    <source>
        <strain evidence="1">R501</strain>
    </source>
</reference>
<dbReference type="InterPro" id="IPR050563">
    <property type="entry name" value="4-hydroxybenzoyl-CoA_TE"/>
</dbReference>
<dbReference type="Gene3D" id="3.10.129.10">
    <property type="entry name" value="Hotdog Thioesterase"/>
    <property type="match status" value="1"/>
</dbReference>
<dbReference type="SUPFAM" id="SSF54637">
    <property type="entry name" value="Thioesterase/thiol ester dehydrase-isomerase"/>
    <property type="match status" value="1"/>
</dbReference>
<evidence type="ECO:0000313" key="1">
    <source>
        <dbReference type="EMBL" id="CAB1130101.1"/>
    </source>
</evidence>
<dbReference type="Proteomes" id="UP000503399">
    <property type="component" value="Chromosome"/>
</dbReference>
<proteinExistence type="predicted"/>
<dbReference type="PANTHER" id="PTHR31793">
    <property type="entry name" value="4-HYDROXYBENZOYL-COA THIOESTERASE FAMILY MEMBER"/>
    <property type="match status" value="1"/>
</dbReference>
<dbReference type="Pfam" id="PF13279">
    <property type="entry name" value="4HBT_2"/>
    <property type="match status" value="1"/>
</dbReference>
<protein>
    <submittedName>
        <fullName evidence="1">Thioesterase</fullName>
    </submittedName>
</protein>
<gene>
    <name evidence="1" type="ORF">R50_2609</name>
</gene>
<keyword evidence="2" id="KW-1185">Reference proteome</keyword>
<evidence type="ECO:0000313" key="2">
    <source>
        <dbReference type="Proteomes" id="UP000503399"/>
    </source>
</evidence>
<dbReference type="AlphaFoldDB" id="A0A6F8ZJP5"/>
<name>A0A6F8ZJP5_9FIRM</name>
<organism evidence="1 2">
    <name type="scientific">Candidatus Hydrogenisulfobacillus filiaventi</name>
    <dbReference type="NCBI Taxonomy" id="2707344"/>
    <lineage>
        <taxon>Bacteria</taxon>
        <taxon>Bacillati</taxon>
        <taxon>Bacillota</taxon>
        <taxon>Clostridia</taxon>
        <taxon>Eubacteriales</taxon>
        <taxon>Clostridiales Family XVII. Incertae Sedis</taxon>
        <taxon>Candidatus Hydrogenisulfobacillus</taxon>
    </lineage>
</organism>
<dbReference type="GO" id="GO:0047617">
    <property type="term" value="F:fatty acyl-CoA hydrolase activity"/>
    <property type="evidence" value="ECO:0007669"/>
    <property type="project" value="TreeGrafter"/>
</dbReference>
<dbReference type="InterPro" id="IPR029069">
    <property type="entry name" value="HotDog_dom_sf"/>
</dbReference>
<dbReference type="CDD" id="cd00586">
    <property type="entry name" value="4HBT"/>
    <property type="match status" value="1"/>
</dbReference>